<dbReference type="EMBL" id="JAEMWV010000004">
    <property type="protein sequence ID" value="MBN8251798.1"/>
    <property type="molecule type" value="Genomic_DNA"/>
</dbReference>
<dbReference type="Pfam" id="PF00984">
    <property type="entry name" value="UDPG_MGDP_dh"/>
    <property type="match status" value="1"/>
</dbReference>
<evidence type="ECO:0000313" key="8">
    <source>
        <dbReference type="Proteomes" id="UP001284771"/>
    </source>
</evidence>
<keyword evidence="1" id="KW-0560">Oxidoreductase</keyword>
<comment type="similarity">
    <text evidence="3">Belongs to the UDP-glucose/GDP-mannose dehydrogenase family.</text>
</comment>
<dbReference type="RefSeq" id="WP_176031344.1">
    <property type="nucleotide sequence ID" value="NZ_CANLXW010000018.1"/>
</dbReference>
<keyword evidence="8" id="KW-1185">Reference proteome</keyword>
<proteinExistence type="inferred from homology"/>
<dbReference type="InterPro" id="IPR036220">
    <property type="entry name" value="UDP-Glc/GDP-Man_DH_C_sf"/>
</dbReference>
<dbReference type="SUPFAM" id="SSF48179">
    <property type="entry name" value="6-phosphogluconate dehydrogenase C-terminal domain-like"/>
    <property type="match status" value="1"/>
</dbReference>
<accession>A0A8I1MEE5</accession>
<dbReference type="InterPro" id="IPR036291">
    <property type="entry name" value="NAD(P)-bd_dom_sf"/>
</dbReference>
<reference evidence="6" key="3">
    <citation type="submission" date="2024-05" db="EMBL/GenBank/DDBJ databases">
        <title>Draft genomic sequences of Priestia flexa CCM isolated from the soil of an abandoned mine contaminated by free cyanide in the high Andean zone of Tacna, Peru.</title>
        <authorList>
            <person name="Caceda Quiroz C.J."/>
            <person name="Maraza Chooque G.J."/>
            <person name="Fora Quispe G.L."/>
            <person name="Carpio Mamani M."/>
        </authorList>
    </citation>
    <scope>NUCLEOTIDE SEQUENCE</scope>
    <source>
        <strain evidence="6">CCM</strain>
    </source>
</reference>
<organism evidence="5 7">
    <name type="scientific">Priestia flexa</name>
    <dbReference type="NCBI Taxonomy" id="86664"/>
    <lineage>
        <taxon>Bacteria</taxon>
        <taxon>Bacillati</taxon>
        <taxon>Bacillota</taxon>
        <taxon>Bacilli</taxon>
        <taxon>Bacillales</taxon>
        <taxon>Bacillaceae</taxon>
        <taxon>Priestia</taxon>
    </lineage>
</organism>
<dbReference type="Gene3D" id="3.40.50.720">
    <property type="entry name" value="NAD(P)-binding Rossmann-like Domain"/>
    <property type="match status" value="2"/>
</dbReference>
<dbReference type="PIRSF" id="PIRSF000124">
    <property type="entry name" value="UDPglc_GDPman_dh"/>
    <property type="match status" value="1"/>
</dbReference>
<dbReference type="PANTHER" id="PTHR43491:SF1">
    <property type="entry name" value="UDP-N-ACETYL-D-MANNOSAMINE DEHYDROGENASE"/>
    <property type="match status" value="1"/>
</dbReference>
<gene>
    <name evidence="5" type="ORF">JF537_09415</name>
    <name evidence="6" type="ORF">RIB56_20600</name>
</gene>
<evidence type="ECO:0000313" key="7">
    <source>
        <dbReference type="Proteomes" id="UP000664578"/>
    </source>
</evidence>
<dbReference type="InterPro" id="IPR014026">
    <property type="entry name" value="UDP-Glc/GDP-Man_DH_dimer"/>
</dbReference>
<evidence type="ECO:0000313" key="6">
    <source>
        <dbReference type="EMBL" id="MDW8518508.1"/>
    </source>
</evidence>
<dbReference type="GO" id="GO:0016616">
    <property type="term" value="F:oxidoreductase activity, acting on the CH-OH group of donors, NAD or NADP as acceptor"/>
    <property type="evidence" value="ECO:0007669"/>
    <property type="project" value="InterPro"/>
</dbReference>
<dbReference type="AlphaFoldDB" id="A0A8I1MEE5"/>
<dbReference type="Proteomes" id="UP001284771">
    <property type="component" value="Unassembled WGS sequence"/>
</dbReference>
<dbReference type="SUPFAM" id="SSF52413">
    <property type="entry name" value="UDP-glucose/GDP-mannose dehydrogenase C-terminal domain"/>
    <property type="match status" value="1"/>
</dbReference>
<dbReference type="PANTHER" id="PTHR43491">
    <property type="entry name" value="UDP-N-ACETYL-D-MANNOSAMINE DEHYDROGENASE"/>
    <property type="match status" value="1"/>
</dbReference>
<name>A0A8I1MEE5_9BACI</name>
<reference evidence="8" key="2">
    <citation type="submission" date="2023-07" db="EMBL/GenBank/DDBJ databases">
        <title>Draft genomic sequences of Priestia flexa CCM isolated from the soil of an abandoned mine contaminated by free cyanide in the high Andean zone of Tacna, Peru.</title>
        <authorList>
            <person name="Caceda Quiroz C.J."/>
            <person name="Maraza Chooque G.J."/>
            <person name="Fora Quispe G.L."/>
            <person name="Carpio Mamani M."/>
        </authorList>
    </citation>
    <scope>NUCLEOTIDE SEQUENCE [LARGE SCALE GENOMIC DNA]</scope>
    <source>
        <strain evidence="8">CCM</strain>
    </source>
</reference>
<feature type="domain" description="UDP-glucose/GDP-mannose dehydrogenase C-terminal" evidence="4">
    <location>
        <begin position="315"/>
        <end position="409"/>
    </location>
</feature>
<dbReference type="InterPro" id="IPR001732">
    <property type="entry name" value="UDP-Glc/GDP-Man_DH_N"/>
</dbReference>
<evidence type="ECO:0000256" key="1">
    <source>
        <dbReference type="ARBA" id="ARBA00023002"/>
    </source>
</evidence>
<dbReference type="InterPro" id="IPR014027">
    <property type="entry name" value="UDP-Glc/GDP-Man_DH_C"/>
</dbReference>
<dbReference type="GO" id="GO:0000271">
    <property type="term" value="P:polysaccharide biosynthetic process"/>
    <property type="evidence" value="ECO:0007669"/>
    <property type="project" value="InterPro"/>
</dbReference>
<reference evidence="5" key="1">
    <citation type="submission" date="2020-12" db="EMBL/GenBank/DDBJ databases">
        <title>PHA producing bacteria isolated from mangrove.</title>
        <authorList>
            <person name="Zheng W."/>
            <person name="Yu S."/>
            <person name="Huang Y."/>
        </authorList>
    </citation>
    <scope>NUCLEOTIDE SEQUENCE</scope>
    <source>
        <strain evidence="5">GN22-4</strain>
    </source>
</reference>
<dbReference type="GO" id="GO:0016628">
    <property type="term" value="F:oxidoreductase activity, acting on the CH-CH group of donors, NAD or NADP as acceptor"/>
    <property type="evidence" value="ECO:0007669"/>
    <property type="project" value="InterPro"/>
</dbReference>
<sequence length="409" mass="45908">MMKTKKVAVLGLGYVGLPLALLVAKKGFDVIGLDVDRSKVNLLHQGKSYIPDVSNEEIKREKKFKAQCLQDGIEEFKQCEYVIVTVPTPINDQHEPDLTAMIKASEFLQKEMVAGQTVIYESSTYPGTLEEIVLPILLKSKLQVGSDFYLAYSPERVDPANTHYHIEQIPKVISGYTESCLQKISEFYGSIFQKVVPVSSPNVAEMCKLFENIQRLVNISLVNETNVLCEQLNIDFYEVLEAAATKPFGFTPYYPGPGIGGHCIPVDPLYFVWKLKQAGLKSELIQAAHEINEQMTEHVVTLVEKQLDKNEKNVLVIGIAYKRDVNDVRESPALPICNELITRGYNLSYHDPYIDTFTLNGCNIQSVELTKQAVQTANVVLILTDHQNIDWSLVKTAAKIVDTRGVLRR</sequence>
<dbReference type="SMART" id="SM00984">
    <property type="entry name" value="UDPG_MGDP_dh_C"/>
    <property type="match status" value="1"/>
</dbReference>
<evidence type="ECO:0000256" key="2">
    <source>
        <dbReference type="ARBA" id="ARBA00023027"/>
    </source>
</evidence>
<comment type="caution">
    <text evidence="5">The sequence shown here is derived from an EMBL/GenBank/DDBJ whole genome shotgun (WGS) entry which is preliminary data.</text>
</comment>
<dbReference type="EMBL" id="JAWUZT010000118">
    <property type="protein sequence ID" value="MDW8518508.1"/>
    <property type="molecule type" value="Genomic_DNA"/>
</dbReference>
<dbReference type="PIRSF" id="PIRSF500136">
    <property type="entry name" value="UDP_ManNAc_DH"/>
    <property type="match status" value="1"/>
</dbReference>
<dbReference type="NCBIfam" id="TIGR03026">
    <property type="entry name" value="NDP-sugDHase"/>
    <property type="match status" value="1"/>
</dbReference>
<dbReference type="InterPro" id="IPR008927">
    <property type="entry name" value="6-PGluconate_DH-like_C_sf"/>
</dbReference>
<evidence type="ECO:0000259" key="4">
    <source>
        <dbReference type="SMART" id="SM00984"/>
    </source>
</evidence>
<dbReference type="InterPro" id="IPR028359">
    <property type="entry name" value="UDP_ManNAc/GlcNAc_DH"/>
</dbReference>
<dbReference type="Pfam" id="PF03720">
    <property type="entry name" value="UDPG_MGDP_dh_C"/>
    <property type="match status" value="1"/>
</dbReference>
<dbReference type="Pfam" id="PF03721">
    <property type="entry name" value="UDPG_MGDP_dh_N"/>
    <property type="match status" value="1"/>
</dbReference>
<evidence type="ECO:0000256" key="3">
    <source>
        <dbReference type="PIRNR" id="PIRNR000124"/>
    </source>
</evidence>
<protein>
    <submittedName>
        <fullName evidence="5">Nucleotide sugar dehydrogenase</fullName>
    </submittedName>
</protein>
<dbReference type="InterPro" id="IPR017476">
    <property type="entry name" value="UDP-Glc/GDP-Man"/>
</dbReference>
<dbReference type="Proteomes" id="UP000664578">
    <property type="component" value="Unassembled WGS sequence"/>
</dbReference>
<keyword evidence="2" id="KW-0520">NAD</keyword>
<dbReference type="GeneID" id="93683089"/>
<evidence type="ECO:0000313" key="5">
    <source>
        <dbReference type="EMBL" id="MBN8251798.1"/>
    </source>
</evidence>
<dbReference type="SUPFAM" id="SSF51735">
    <property type="entry name" value="NAD(P)-binding Rossmann-fold domains"/>
    <property type="match status" value="1"/>
</dbReference>
<dbReference type="GO" id="GO:0051287">
    <property type="term" value="F:NAD binding"/>
    <property type="evidence" value="ECO:0007669"/>
    <property type="project" value="InterPro"/>
</dbReference>